<gene>
    <name evidence="1" type="ORF">LCGC14_3085920</name>
</gene>
<sequence length="69" mass="7851">RTPHDRDPAIDCYGVDLAGIDDAFGNPNPCRNDDRWARELLTWDAMVEVIRKAGIKVNRISPDDPWQTT</sequence>
<proteinExistence type="predicted"/>
<name>A0A0F8YJG7_9ZZZZ</name>
<evidence type="ECO:0000313" key="1">
    <source>
        <dbReference type="EMBL" id="KKK54319.1"/>
    </source>
</evidence>
<feature type="non-terminal residue" evidence="1">
    <location>
        <position position="1"/>
    </location>
</feature>
<reference evidence="1" key="1">
    <citation type="journal article" date="2015" name="Nature">
        <title>Complex archaea that bridge the gap between prokaryotes and eukaryotes.</title>
        <authorList>
            <person name="Spang A."/>
            <person name="Saw J.H."/>
            <person name="Jorgensen S.L."/>
            <person name="Zaremba-Niedzwiedzka K."/>
            <person name="Martijn J."/>
            <person name="Lind A.E."/>
            <person name="van Eijk R."/>
            <person name="Schleper C."/>
            <person name="Guy L."/>
            <person name="Ettema T.J."/>
        </authorList>
    </citation>
    <scope>NUCLEOTIDE SEQUENCE</scope>
</reference>
<accession>A0A0F8YJG7</accession>
<comment type="caution">
    <text evidence="1">The sequence shown here is derived from an EMBL/GenBank/DDBJ whole genome shotgun (WGS) entry which is preliminary data.</text>
</comment>
<dbReference type="AlphaFoldDB" id="A0A0F8YJG7"/>
<dbReference type="EMBL" id="LAZR01066053">
    <property type="protein sequence ID" value="KKK54319.1"/>
    <property type="molecule type" value="Genomic_DNA"/>
</dbReference>
<protein>
    <submittedName>
        <fullName evidence="1">Uncharacterized protein</fullName>
    </submittedName>
</protein>
<organism evidence="1">
    <name type="scientific">marine sediment metagenome</name>
    <dbReference type="NCBI Taxonomy" id="412755"/>
    <lineage>
        <taxon>unclassified sequences</taxon>
        <taxon>metagenomes</taxon>
        <taxon>ecological metagenomes</taxon>
    </lineage>
</organism>